<dbReference type="Gene3D" id="3.80.10.10">
    <property type="entry name" value="Ribonuclease Inhibitor"/>
    <property type="match status" value="1"/>
</dbReference>
<evidence type="ECO:0000313" key="2">
    <source>
        <dbReference type="Proteomes" id="UP000775872"/>
    </source>
</evidence>
<protein>
    <recommendedName>
        <fullName evidence="3">F-box domain-containing protein</fullName>
    </recommendedName>
</protein>
<gene>
    <name evidence="1" type="ORF">CSOL1703_00014063</name>
</gene>
<dbReference type="EMBL" id="CABFOC020000038">
    <property type="protein sequence ID" value="CAH0050817.1"/>
    <property type="molecule type" value="Genomic_DNA"/>
</dbReference>
<keyword evidence="2" id="KW-1185">Reference proteome</keyword>
<evidence type="ECO:0000313" key="1">
    <source>
        <dbReference type="EMBL" id="CAH0050817.1"/>
    </source>
</evidence>
<dbReference type="OrthoDB" id="3945550at2759"/>
<dbReference type="Proteomes" id="UP000775872">
    <property type="component" value="Unassembled WGS sequence"/>
</dbReference>
<organism evidence="1 2">
    <name type="scientific">Clonostachys solani</name>
    <dbReference type="NCBI Taxonomy" id="160281"/>
    <lineage>
        <taxon>Eukaryota</taxon>
        <taxon>Fungi</taxon>
        <taxon>Dikarya</taxon>
        <taxon>Ascomycota</taxon>
        <taxon>Pezizomycotina</taxon>
        <taxon>Sordariomycetes</taxon>
        <taxon>Hypocreomycetidae</taxon>
        <taxon>Hypocreales</taxon>
        <taxon>Bionectriaceae</taxon>
        <taxon>Clonostachys</taxon>
    </lineage>
</organism>
<evidence type="ECO:0008006" key="3">
    <source>
        <dbReference type="Google" id="ProtNLM"/>
    </source>
</evidence>
<sequence length="648" mass="74005">MEDAPPIRRLLQNARPVLHHLEAQLKQTISTHLRIPDTAASKGKLAVKPSTYGEILPRMLRRKKAYRPSLDVLGLELILLIFNMVYEENPRSMDNLVLVNSYYHHAARYCQHRDVTFLIESPHQKSFHDRLAYIEKHGLIPAIRSIRVDAPEIEEDEKCLDALVQFMQKATGLRDLEWWNTMLYTPSNRYRSLPLPPVVSVGIPEKVVFALPLGESVRLHTTIRSLDRAVYPIPDVRMPVYTAPLLKRSDSLHSLNMIFTYNDEESCIKFAQIAKQILLSSPNVRKLRIDFGPQGEEHLSFPLPGSYTGLGFVDGERPPALESLELIRYEFGYQKEIEPGYISGSHVGYPGNGHESGYWAEVFDWSRLKRLTIANVDFALKLAPKLISIEHVVFDRPRGTERVIDFYESVPNALQSITIPRFSALGLGGIIRHGSNLRVLKIHQKETKTWADETINASSLLTIQRECPLIEELALDISRNGDWPYDILEVLAGFPKLRILTIWFEMGWVGREPDEIVRPLVTYPAVDELYRHICLIRPRTLPPLGTLKVYCRGGKEGNDCTLPERVWADVNISGFVCQLLERGDEASDLVFDITCPELSDKDNLFLAQTRKPQKLGRFNRKPRPQDFRFMGKVELAMLGPRPFRPPPT</sequence>
<dbReference type="InterPro" id="IPR032675">
    <property type="entry name" value="LRR_dom_sf"/>
</dbReference>
<name>A0A9N9Z873_9HYPO</name>
<accession>A0A9N9Z873</accession>
<reference evidence="1" key="1">
    <citation type="submission" date="2021-10" db="EMBL/GenBank/DDBJ databases">
        <authorList>
            <person name="Piombo E."/>
        </authorList>
    </citation>
    <scope>NUCLEOTIDE SEQUENCE</scope>
</reference>
<proteinExistence type="predicted"/>
<comment type="caution">
    <text evidence="1">The sequence shown here is derived from an EMBL/GenBank/DDBJ whole genome shotgun (WGS) entry which is preliminary data.</text>
</comment>
<dbReference type="AlphaFoldDB" id="A0A9N9Z873"/>